<keyword evidence="1" id="KW-0805">Transcription regulation</keyword>
<dbReference type="InterPro" id="IPR039420">
    <property type="entry name" value="WalR-like"/>
</dbReference>
<comment type="caution">
    <text evidence="7">The sequence shown here is derived from an EMBL/GenBank/DDBJ whole genome shotgun (WGS) entry which is preliminary data.</text>
</comment>
<gene>
    <name evidence="7" type="ORF">J2S90_002585</name>
    <name evidence="8" type="ORF">J2S93_000053</name>
</gene>
<dbReference type="SUPFAM" id="SSF52172">
    <property type="entry name" value="CheY-like"/>
    <property type="match status" value="1"/>
</dbReference>
<dbReference type="PANTHER" id="PTHR43214:SF24">
    <property type="entry name" value="TRANSCRIPTIONAL REGULATORY PROTEIN NARL-RELATED"/>
    <property type="match status" value="1"/>
</dbReference>
<dbReference type="RefSeq" id="WP_306961751.1">
    <property type="nucleotide sequence ID" value="NZ_JAUSRG010000006.1"/>
</dbReference>
<sequence>MNVETIRACVIDDHEATMIGLEVGMHREGKVYGVTFAGMAPTVDALLKAGRGICDVVALDLQLADGSRPGENTARLITAGYKVLVFTSGDNQAYLQEALASGALGVSLKSEPLSWTFDKLRRVAAGETIDNLELASAIEVDIQFVEANLSEREKECLALYATGFGQAQVARRMNIAASTVKTNIDRIREKFEAAGRPADTKVDLYIRAVEDGIIPPPQPKRKRAWPPKEVGQ</sequence>
<feature type="domain" description="Response regulatory" evidence="6">
    <location>
        <begin position="7"/>
        <end position="124"/>
    </location>
</feature>
<dbReference type="SUPFAM" id="SSF46894">
    <property type="entry name" value="C-terminal effector domain of the bipartite response regulators"/>
    <property type="match status" value="1"/>
</dbReference>
<evidence type="ECO:0000256" key="4">
    <source>
        <dbReference type="PROSITE-ProRule" id="PRU00169"/>
    </source>
</evidence>
<dbReference type="Gene3D" id="3.40.50.2300">
    <property type="match status" value="1"/>
</dbReference>
<dbReference type="PANTHER" id="PTHR43214">
    <property type="entry name" value="TWO-COMPONENT RESPONSE REGULATOR"/>
    <property type="match status" value="1"/>
</dbReference>
<organism evidence="7 10">
    <name type="scientific">Arthrobacter bambusae</name>
    <dbReference type="NCBI Taxonomy" id="1338426"/>
    <lineage>
        <taxon>Bacteria</taxon>
        <taxon>Bacillati</taxon>
        <taxon>Actinomycetota</taxon>
        <taxon>Actinomycetes</taxon>
        <taxon>Micrococcales</taxon>
        <taxon>Micrococcaceae</taxon>
        <taxon>Arthrobacter</taxon>
    </lineage>
</organism>
<dbReference type="InterPro" id="IPR011006">
    <property type="entry name" value="CheY-like_superfamily"/>
</dbReference>
<dbReference type="PRINTS" id="PR00038">
    <property type="entry name" value="HTHLUXR"/>
</dbReference>
<keyword evidence="9" id="KW-1185">Reference proteome</keyword>
<keyword evidence="4" id="KW-0597">Phosphoprotein</keyword>
<feature type="domain" description="HTH luxR-type" evidence="5">
    <location>
        <begin position="142"/>
        <end position="212"/>
    </location>
</feature>
<dbReference type="PROSITE" id="PS50110">
    <property type="entry name" value="RESPONSE_REGULATORY"/>
    <property type="match status" value="1"/>
</dbReference>
<dbReference type="PROSITE" id="PS50043">
    <property type="entry name" value="HTH_LUXR_2"/>
    <property type="match status" value="1"/>
</dbReference>
<keyword evidence="2 7" id="KW-0238">DNA-binding</keyword>
<evidence type="ECO:0000313" key="8">
    <source>
        <dbReference type="EMBL" id="MDQ0178646.1"/>
    </source>
</evidence>
<dbReference type="Proteomes" id="UP001242995">
    <property type="component" value="Unassembled WGS sequence"/>
</dbReference>
<evidence type="ECO:0000256" key="1">
    <source>
        <dbReference type="ARBA" id="ARBA00023015"/>
    </source>
</evidence>
<dbReference type="InterPro" id="IPR036388">
    <property type="entry name" value="WH-like_DNA-bd_sf"/>
</dbReference>
<keyword evidence="3" id="KW-0804">Transcription</keyword>
<dbReference type="SMART" id="SM00421">
    <property type="entry name" value="HTH_LUXR"/>
    <property type="match status" value="1"/>
</dbReference>
<dbReference type="GO" id="GO:0003677">
    <property type="term" value="F:DNA binding"/>
    <property type="evidence" value="ECO:0007669"/>
    <property type="project" value="UniProtKB-KW"/>
</dbReference>
<evidence type="ECO:0000259" key="6">
    <source>
        <dbReference type="PROSITE" id="PS50110"/>
    </source>
</evidence>
<dbReference type="Proteomes" id="UP001230951">
    <property type="component" value="Unassembled WGS sequence"/>
</dbReference>
<accession>A0AAW8DG52</accession>
<dbReference type="InterPro" id="IPR001789">
    <property type="entry name" value="Sig_transdc_resp-reg_receiver"/>
</dbReference>
<dbReference type="GO" id="GO:0006355">
    <property type="term" value="P:regulation of DNA-templated transcription"/>
    <property type="evidence" value="ECO:0007669"/>
    <property type="project" value="InterPro"/>
</dbReference>
<protein>
    <submittedName>
        <fullName evidence="7">DNA-binding NarL/FixJ family response regulator</fullName>
    </submittedName>
</protein>
<dbReference type="AlphaFoldDB" id="A0AAW8DG52"/>
<dbReference type="InterPro" id="IPR016032">
    <property type="entry name" value="Sig_transdc_resp-reg_C-effctor"/>
</dbReference>
<dbReference type="EMBL" id="JAUSRG010000006">
    <property type="protein sequence ID" value="MDP9905614.1"/>
    <property type="molecule type" value="Genomic_DNA"/>
</dbReference>
<reference evidence="7 9" key="1">
    <citation type="submission" date="2023-07" db="EMBL/GenBank/DDBJ databases">
        <title>Sorghum-associated microbial communities from plants grown in Nebraska, USA.</title>
        <authorList>
            <person name="Schachtman D."/>
        </authorList>
    </citation>
    <scope>NUCLEOTIDE SEQUENCE</scope>
    <source>
        <strain evidence="7">DS1006</strain>
        <strain evidence="8 9">DS1016</strain>
    </source>
</reference>
<proteinExistence type="predicted"/>
<dbReference type="InterPro" id="IPR000792">
    <property type="entry name" value="Tscrpt_reg_LuxR_C"/>
</dbReference>
<evidence type="ECO:0000259" key="5">
    <source>
        <dbReference type="PROSITE" id="PS50043"/>
    </source>
</evidence>
<dbReference type="GO" id="GO:0000160">
    <property type="term" value="P:phosphorelay signal transduction system"/>
    <property type="evidence" value="ECO:0007669"/>
    <property type="project" value="InterPro"/>
</dbReference>
<evidence type="ECO:0000313" key="9">
    <source>
        <dbReference type="Proteomes" id="UP001230951"/>
    </source>
</evidence>
<evidence type="ECO:0000313" key="7">
    <source>
        <dbReference type="EMBL" id="MDP9905614.1"/>
    </source>
</evidence>
<feature type="modified residue" description="4-aspartylphosphate" evidence="4">
    <location>
        <position position="60"/>
    </location>
</feature>
<evidence type="ECO:0000256" key="3">
    <source>
        <dbReference type="ARBA" id="ARBA00023163"/>
    </source>
</evidence>
<evidence type="ECO:0000313" key="10">
    <source>
        <dbReference type="Proteomes" id="UP001242995"/>
    </source>
</evidence>
<dbReference type="CDD" id="cd06170">
    <property type="entry name" value="LuxR_C_like"/>
    <property type="match status" value="1"/>
</dbReference>
<evidence type="ECO:0000256" key="2">
    <source>
        <dbReference type="ARBA" id="ARBA00023125"/>
    </source>
</evidence>
<dbReference type="Gene3D" id="1.10.10.10">
    <property type="entry name" value="Winged helix-like DNA-binding domain superfamily/Winged helix DNA-binding domain"/>
    <property type="match status" value="1"/>
</dbReference>
<dbReference type="Pfam" id="PF00196">
    <property type="entry name" value="GerE"/>
    <property type="match status" value="1"/>
</dbReference>
<dbReference type="EMBL" id="JAUSTF010000001">
    <property type="protein sequence ID" value="MDQ0178646.1"/>
    <property type="molecule type" value="Genomic_DNA"/>
</dbReference>
<name>A0AAW8DG52_9MICC</name>